<evidence type="ECO:0000313" key="3">
    <source>
        <dbReference type="Proteomes" id="UP000324222"/>
    </source>
</evidence>
<proteinExistence type="predicted"/>
<name>A0A5B7JV11_PORTR</name>
<evidence type="ECO:0000256" key="1">
    <source>
        <dbReference type="SAM" id="MobiDB-lite"/>
    </source>
</evidence>
<reference evidence="2 3" key="1">
    <citation type="submission" date="2019-05" db="EMBL/GenBank/DDBJ databases">
        <title>Another draft genome of Portunus trituberculatus and its Hox gene families provides insights of decapod evolution.</title>
        <authorList>
            <person name="Jeong J.-H."/>
            <person name="Song I."/>
            <person name="Kim S."/>
            <person name="Choi T."/>
            <person name="Kim D."/>
            <person name="Ryu S."/>
            <person name="Kim W."/>
        </authorList>
    </citation>
    <scope>NUCLEOTIDE SEQUENCE [LARGE SCALE GENOMIC DNA]</scope>
    <source>
        <tissue evidence="2">Muscle</tissue>
    </source>
</reference>
<feature type="region of interest" description="Disordered" evidence="1">
    <location>
        <begin position="1"/>
        <end position="72"/>
    </location>
</feature>
<feature type="compositionally biased region" description="Pro residues" evidence="1">
    <location>
        <begin position="30"/>
        <end position="54"/>
    </location>
</feature>
<dbReference type="EMBL" id="VSRR010108135">
    <property type="protein sequence ID" value="MPC96987.1"/>
    <property type="molecule type" value="Genomic_DNA"/>
</dbReference>
<gene>
    <name evidence="2" type="ORF">E2C01_092273</name>
</gene>
<feature type="compositionally biased region" description="Basic and acidic residues" evidence="1">
    <location>
        <begin position="1"/>
        <end position="14"/>
    </location>
</feature>
<organism evidence="2 3">
    <name type="scientific">Portunus trituberculatus</name>
    <name type="common">Swimming crab</name>
    <name type="synonym">Neptunus trituberculatus</name>
    <dbReference type="NCBI Taxonomy" id="210409"/>
    <lineage>
        <taxon>Eukaryota</taxon>
        <taxon>Metazoa</taxon>
        <taxon>Ecdysozoa</taxon>
        <taxon>Arthropoda</taxon>
        <taxon>Crustacea</taxon>
        <taxon>Multicrustacea</taxon>
        <taxon>Malacostraca</taxon>
        <taxon>Eumalacostraca</taxon>
        <taxon>Eucarida</taxon>
        <taxon>Decapoda</taxon>
        <taxon>Pleocyemata</taxon>
        <taxon>Brachyura</taxon>
        <taxon>Eubrachyura</taxon>
        <taxon>Portunoidea</taxon>
        <taxon>Portunidae</taxon>
        <taxon>Portuninae</taxon>
        <taxon>Portunus</taxon>
    </lineage>
</organism>
<accession>A0A5B7JV11</accession>
<dbReference type="AlphaFoldDB" id="A0A5B7JV11"/>
<protein>
    <submittedName>
        <fullName evidence="2">Uncharacterized protein</fullName>
    </submittedName>
</protein>
<keyword evidence="3" id="KW-1185">Reference proteome</keyword>
<dbReference type="Proteomes" id="UP000324222">
    <property type="component" value="Unassembled WGS sequence"/>
</dbReference>
<comment type="caution">
    <text evidence="2">The sequence shown here is derived from an EMBL/GenBank/DDBJ whole genome shotgun (WGS) entry which is preliminary data.</text>
</comment>
<sequence length="72" mass="7541">MFVHGVEVEAEAKARIGTARESPSEGCSRVPPPPPPPLPPQPPPPPTTLPPPPVSTASSTPPRLPATRPKRK</sequence>
<evidence type="ECO:0000313" key="2">
    <source>
        <dbReference type="EMBL" id="MPC96987.1"/>
    </source>
</evidence>